<protein>
    <submittedName>
        <fullName evidence="1">Uncharacterized protein</fullName>
    </submittedName>
</protein>
<organism evidence="1">
    <name type="scientific">marine sediment metagenome</name>
    <dbReference type="NCBI Taxonomy" id="412755"/>
    <lineage>
        <taxon>unclassified sequences</taxon>
        <taxon>metagenomes</taxon>
        <taxon>ecological metagenomes</taxon>
    </lineage>
</organism>
<accession>X0Z6Z1</accession>
<evidence type="ECO:0000313" key="1">
    <source>
        <dbReference type="EMBL" id="GAG44331.1"/>
    </source>
</evidence>
<sequence length="56" mass="6464">MGKKRRRRVNKDEAIGKVVSLLPSFSAEFLSRLADRLAELKRHPPRGPHLRLFQSP</sequence>
<reference evidence="1" key="1">
    <citation type="journal article" date="2014" name="Front. Microbiol.">
        <title>High frequency of phylogenetically diverse reductive dehalogenase-homologous genes in deep subseafloor sedimentary metagenomes.</title>
        <authorList>
            <person name="Kawai M."/>
            <person name="Futagami T."/>
            <person name="Toyoda A."/>
            <person name="Takaki Y."/>
            <person name="Nishi S."/>
            <person name="Hori S."/>
            <person name="Arai W."/>
            <person name="Tsubouchi T."/>
            <person name="Morono Y."/>
            <person name="Uchiyama I."/>
            <person name="Ito T."/>
            <person name="Fujiyama A."/>
            <person name="Inagaki F."/>
            <person name="Takami H."/>
        </authorList>
    </citation>
    <scope>NUCLEOTIDE SEQUENCE</scope>
    <source>
        <strain evidence="1">Expedition CK06-06</strain>
    </source>
</reference>
<comment type="caution">
    <text evidence="1">The sequence shown here is derived from an EMBL/GenBank/DDBJ whole genome shotgun (WGS) entry which is preliminary data.</text>
</comment>
<dbReference type="EMBL" id="BARS01050010">
    <property type="protein sequence ID" value="GAG44331.1"/>
    <property type="molecule type" value="Genomic_DNA"/>
</dbReference>
<gene>
    <name evidence="1" type="ORF">S01H1_74730</name>
</gene>
<dbReference type="AlphaFoldDB" id="X0Z6Z1"/>
<proteinExistence type="predicted"/>
<name>X0Z6Z1_9ZZZZ</name>
<feature type="non-terminal residue" evidence="1">
    <location>
        <position position="56"/>
    </location>
</feature>